<evidence type="ECO:0000313" key="1">
    <source>
        <dbReference type="EMBL" id="CAF2896201.1"/>
    </source>
</evidence>
<dbReference type="Pfam" id="PF15916">
    <property type="entry name" value="DUF4743"/>
    <property type="match status" value="1"/>
</dbReference>
<dbReference type="Gene3D" id="3.90.79.10">
    <property type="entry name" value="Nucleoside Triphosphate Pyrophosphohydrolase"/>
    <property type="match status" value="1"/>
</dbReference>
<dbReference type="EMBL" id="HG994582">
    <property type="protein sequence ID" value="CAF2896201.1"/>
    <property type="molecule type" value="Genomic_DNA"/>
</dbReference>
<protein>
    <submittedName>
        <fullName evidence="1">(salmon louse) hypothetical protein</fullName>
    </submittedName>
</protein>
<gene>
    <name evidence="1" type="ORF">LSAA_8162</name>
</gene>
<sequence>MSLLIAQRTYHHQQLCNNFYLGAFKQNECKPLYFGKFQIGLVRKNVEKILQKYESIFHIRKEYISIVHDENISSKIDYVLREIKGKYPHISALQGWRDENYNIKAYFSDSEPLLKMERSATCLFGLRQYGVDINGYVKHPEKGRWDNFVGGGLSEGFGIFETAIKEANEEANVPNELAQKNATKRMCLIFL</sequence>
<proteinExistence type="predicted"/>
<evidence type="ECO:0000313" key="2">
    <source>
        <dbReference type="Proteomes" id="UP000675881"/>
    </source>
</evidence>
<dbReference type="OrthoDB" id="10261522at2759"/>
<dbReference type="InterPro" id="IPR031804">
    <property type="entry name" value="DUF4743"/>
</dbReference>
<dbReference type="Proteomes" id="UP000675881">
    <property type="component" value="Chromosome 3"/>
</dbReference>
<organism evidence="1 2">
    <name type="scientific">Lepeophtheirus salmonis</name>
    <name type="common">Salmon louse</name>
    <name type="synonym">Caligus salmonis</name>
    <dbReference type="NCBI Taxonomy" id="72036"/>
    <lineage>
        <taxon>Eukaryota</taxon>
        <taxon>Metazoa</taxon>
        <taxon>Ecdysozoa</taxon>
        <taxon>Arthropoda</taxon>
        <taxon>Crustacea</taxon>
        <taxon>Multicrustacea</taxon>
        <taxon>Hexanauplia</taxon>
        <taxon>Copepoda</taxon>
        <taxon>Siphonostomatoida</taxon>
        <taxon>Caligidae</taxon>
        <taxon>Lepeophtheirus</taxon>
    </lineage>
</organism>
<dbReference type="InterPro" id="IPR015797">
    <property type="entry name" value="NUDIX_hydrolase-like_dom_sf"/>
</dbReference>
<keyword evidence="2" id="KW-1185">Reference proteome</keyword>
<dbReference type="AlphaFoldDB" id="A0A7R8H6B0"/>
<name>A0A7R8H6B0_LEPSM</name>
<dbReference type="SUPFAM" id="SSF55811">
    <property type="entry name" value="Nudix"/>
    <property type="match status" value="1"/>
</dbReference>
<accession>A0A7R8H6B0</accession>
<reference evidence="1" key="1">
    <citation type="submission" date="2021-02" db="EMBL/GenBank/DDBJ databases">
        <authorList>
            <person name="Bekaert M."/>
        </authorList>
    </citation>
    <scope>NUCLEOTIDE SEQUENCE</scope>
    <source>
        <strain evidence="1">IoA-00</strain>
    </source>
</reference>
<dbReference type="Gene3D" id="3.30.750.160">
    <property type="match status" value="1"/>
</dbReference>